<name>A0A159ZW45_PSEFL</name>
<evidence type="ECO:0000259" key="1">
    <source>
        <dbReference type="PROSITE" id="PS51725"/>
    </source>
</evidence>
<dbReference type="EMBL" id="CP015225">
    <property type="protein sequence ID" value="AMZ71314.1"/>
    <property type="molecule type" value="Genomic_DNA"/>
</dbReference>
<dbReference type="Pfam" id="PF03992">
    <property type="entry name" value="ABM"/>
    <property type="match status" value="1"/>
</dbReference>
<proteinExistence type="predicted"/>
<dbReference type="Proteomes" id="UP000076083">
    <property type="component" value="Chromosome"/>
</dbReference>
<dbReference type="RefSeq" id="WP_063321874.1">
    <property type="nucleotide sequence ID" value="NZ_CP015225.1"/>
</dbReference>
<dbReference type="InterPro" id="IPR007138">
    <property type="entry name" value="ABM_dom"/>
</dbReference>
<dbReference type="Gene3D" id="3.30.70.100">
    <property type="match status" value="1"/>
</dbReference>
<organism evidence="2 3">
    <name type="scientific">Pseudomonas fluorescens</name>
    <dbReference type="NCBI Taxonomy" id="294"/>
    <lineage>
        <taxon>Bacteria</taxon>
        <taxon>Pseudomonadati</taxon>
        <taxon>Pseudomonadota</taxon>
        <taxon>Gammaproteobacteria</taxon>
        <taxon>Pseudomonadales</taxon>
        <taxon>Pseudomonadaceae</taxon>
        <taxon>Pseudomonas</taxon>
    </lineage>
</organism>
<evidence type="ECO:0000313" key="3">
    <source>
        <dbReference type="Proteomes" id="UP000076083"/>
    </source>
</evidence>
<dbReference type="AlphaFoldDB" id="A0A159ZW45"/>
<keyword evidence="2" id="KW-0503">Monooxygenase</keyword>
<dbReference type="PROSITE" id="PS51725">
    <property type="entry name" value="ABM"/>
    <property type="match status" value="1"/>
</dbReference>
<dbReference type="SUPFAM" id="SSF54909">
    <property type="entry name" value="Dimeric alpha+beta barrel"/>
    <property type="match status" value="1"/>
</dbReference>
<dbReference type="InterPro" id="IPR011008">
    <property type="entry name" value="Dimeric_a/b-barrel"/>
</dbReference>
<evidence type="ECO:0000313" key="2">
    <source>
        <dbReference type="EMBL" id="AMZ71314.1"/>
    </source>
</evidence>
<feature type="domain" description="ABM" evidence="1">
    <location>
        <begin position="27"/>
        <end position="118"/>
    </location>
</feature>
<gene>
    <name evidence="2" type="ORF">TK06_09435</name>
</gene>
<protein>
    <submittedName>
        <fullName evidence="2">Antibiotic biosynthesis monooxygenase</fullName>
    </submittedName>
</protein>
<keyword evidence="2" id="KW-0560">Oxidoreductase</keyword>
<dbReference type="GO" id="GO:0004497">
    <property type="term" value="F:monooxygenase activity"/>
    <property type="evidence" value="ECO:0007669"/>
    <property type="project" value="UniProtKB-KW"/>
</dbReference>
<accession>A0A159ZW45</accession>
<sequence>MSAIKPFKPLDEKFPFDRQLGIAAAPLVLINLFMVVDPADEAGFLDAFKAAAEIITKQPGFISMQLHRAIGDSPTYLNYVVWESTEAVRAAFTDPAFLAKLPAYPSSVVASPHLFQKVAVPGFCTA</sequence>
<reference evidence="3" key="1">
    <citation type="submission" date="2016-04" db="EMBL/GenBank/DDBJ databases">
        <authorList>
            <person name="Ray J."/>
            <person name="Price M."/>
            <person name="Deutschbauer A."/>
        </authorList>
    </citation>
    <scope>NUCLEOTIDE SEQUENCE [LARGE SCALE GENOMIC DNA]</scope>
    <source>
        <strain evidence="3">FW300-N2E2</strain>
    </source>
</reference>
<reference evidence="2 3" key="2">
    <citation type="journal article" date="2018" name="Nature">
        <title>Mutant phenotypes for thousands of bacterial genes of unknown function.</title>
        <authorList>
            <person name="Price M.N."/>
            <person name="Wetmore K.M."/>
            <person name="Waters R.J."/>
            <person name="Callaghan M."/>
            <person name="Ray J."/>
            <person name="Liu H."/>
            <person name="Kuehl J.V."/>
            <person name="Melnyk R.A."/>
            <person name="Lamson J.S."/>
            <person name="Suh Y."/>
            <person name="Carlson H.K."/>
            <person name="Esquivel Z."/>
            <person name="Sadeeshkumar H."/>
            <person name="Chakraborty R."/>
            <person name="Zane G.M."/>
            <person name="Rubin B.E."/>
            <person name="Wall J.D."/>
            <person name="Visel A."/>
            <person name="Bristow J."/>
            <person name="Blow M.J."/>
            <person name="Arkin A.P."/>
            <person name="Deutschbauer A.M."/>
        </authorList>
    </citation>
    <scope>NUCLEOTIDE SEQUENCE [LARGE SCALE GENOMIC DNA]</scope>
    <source>
        <strain evidence="2 3">FW300-N2E2</strain>
    </source>
</reference>